<dbReference type="EMBL" id="GEGO01007228">
    <property type="protein sequence ID" value="JAR88176.1"/>
    <property type="molecule type" value="Transcribed_RNA"/>
</dbReference>
<dbReference type="InterPro" id="IPR010921">
    <property type="entry name" value="Trp_repressor/repl_initiator"/>
</dbReference>
<evidence type="ECO:0000256" key="2">
    <source>
        <dbReference type="ARBA" id="ARBA00023125"/>
    </source>
</evidence>
<proteinExistence type="predicted"/>
<organism evidence="4">
    <name type="scientific">Ixodes ricinus</name>
    <name type="common">Common tick</name>
    <name type="synonym">Acarus ricinus</name>
    <dbReference type="NCBI Taxonomy" id="34613"/>
    <lineage>
        <taxon>Eukaryota</taxon>
        <taxon>Metazoa</taxon>
        <taxon>Ecdysozoa</taxon>
        <taxon>Arthropoda</taxon>
        <taxon>Chelicerata</taxon>
        <taxon>Arachnida</taxon>
        <taxon>Acari</taxon>
        <taxon>Parasitiformes</taxon>
        <taxon>Ixodida</taxon>
        <taxon>Ixodoidea</taxon>
        <taxon>Ixodidae</taxon>
        <taxon>Ixodinae</taxon>
        <taxon>Ixodes</taxon>
    </lineage>
</organism>
<dbReference type="AlphaFoldDB" id="A0A147BBM1"/>
<evidence type="ECO:0000313" key="4">
    <source>
        <dbReference type="EMBL" id="JAR88176.1"/>
    </source>
</evidence>
<feature type="non-terminal residue" evidence="4">
    <location>
        <position position="171"/>
    </location>
</feature>
<dbReference type="Pfam" id="PF03221">
    <property type="entry name" value="HTH_Tnp_Tc5"/>
    <property type="match status" value="1"/>
</dbReference>
<evidence type="ECO:0000256" key="1">
    <source>
        <dbReference type="ARBA" id="ARBA00004123"/>
    </source>
</evidence>
<dbReference type="GO" id="GO:0043565">
    <property type="term" value="F:sequence-specific DNA binding"/>
    <property type="evidence" value="ECO:0007669"/>
    <property type="project" value="InterPro"/>
</dbReference>
<protein>
    <submittedName>
        <fullName evidence="4">Putative pogo transposable element</fullName>
    </submittedName>
</protein>
<accession>A0A147BBM1</accession>
<dbReference type="SMART" id="SM00674">
    <property type="entry name" value="CENPB"/>
    <property type="match status" value="1"/>
</dbReference>
<dbReference type="SUPFAM" id="SSF48295">
    <property type="entry name" value="TrpR-like"/>
    <property type="match status" value="1"/>
</dbReference>
<dbReference type="SUPFAM" id="SSF46689">
    <property type="entry name" value="Homeodomain-like"/>
    <property type="match status" value="1"/>
</dbReference>
<sequence length="171" mass="19840">MHCYTISRKVEVVDWHRASGKNVSRTSRHFKIDRKRIREWDAKYDMLKHQDYGKQKLKRKLTEGGPVFSEELDDALFEYLQTQRDAGHAASNRLLAEEALRIAVNLNLGNFKASSQYIKRWKKRFGVTMRVSTNDSQKAPADCAEAVNAFRTRITSLRTSHAYTPYNIANM</sequence>
<dbReference type="InterPro" id="IPR006600">
    <property type="entry name" value="HTH_CenpB_DNA-bd_dom"/>
</dbReference>
<dbReference type="PROSITE" id="PS51253">
    <property type="entry name" value="HTH_CENPB"/>
    <property type="match status" value="1"/>
</dbReference>
<evidence type="ECO:0000259" key="3">
    <source>
        <dbReference type="PROSITE" id="PS51253"/>
    </source>
</evidence>
<comment type="subcellular location">
    <subcellularLocation>
        <location evidence="1">Nucleus</location>
    </subcellularLocation>
</comment>
<dbReference type="InterPro" id="IPR055247">
    <property type="entry name" value="InsJ-like_HTH"/>
</dbReference>
<name>A0A147BBM1_IXORI</name>
<dbReference type="Gene3D" id="1.10.10.60">
    <property type="entry name" value="Homeodomain-like"/>
    <property type="match status" value="2"/>
</dbReference>
<dbReference type="Pfam" id="PF13518">
    <property type="entry name" value="HTH_28"/>
    <property type="match status" value="1"/>
</dbReference>
<reference evidence="4" key="1">
    <citation type="journal article" date="2018" name="PLoS Negl. Trop. Dis.">
        <title>Sialome diversity of ticks revealed by RNAseq of single tick salivary glands.</title>
        <authorList>
            <person name="Perner J."/>
            <person name="Kropackova S."/>
            <person name="Kopacek P."/>
            <person name="Ribeiro J.M."/>
        </authorList>
    </citation>
    <scope>NUCLEOTIDE SEQUENCE</scope>
    <source>
        <strain evidence="4">Siblings of single egg batch collected in Ceske Budejovice</strain>
        <tissue evidence="4">Salivary glands</tissue>
    </source>
</reference>
<dbReference type="GO" id="GO:0005634">
    <property type="term" value="C:nucleus"/>
    <property type="evidence" value="ECO:0007669"/>
    <property type="project" value="UniProtKB-SubCell"/>
</dbReference>
<dbReference type="InterPro" id="IPR009057">
    <property type="entry name" value="Homeodomain-like_sf"/>
</dbReference>
<keyword evidence="2" id="KW-0238">DNA-binding</keyword>
<feature type="domain" description="HTH CENPB-type" evidence="3">
    <location>
        <begin position="60"/>
        <end position="131"/>
    </location>
</feature>